<dbReference type="AlphaFoldDB" id="A0A5B7BYT5"/>
<reference evidence="1" key="1">
    <citation type="submission" date="2019-08" db="EMBL/GenBank/DDBJ databases">
        <title>Reference gene set and small RNA set construction with multiple tissues from Davidia involucrata Baill.</title>
        <authorList>
            <person name="Yang H."/>
            <person name="Zhou C."/>
            <person name="Li G."/>
            <person name="Wang J."/>
            <person name="Gao P."/>
            <person name="Wang M."/>
            <person name="Wang R."/>
            <person name="Zhao Y."/>
        </authorList>
    </citation>
    <scope>NUCLEOTIDE SEQUENCE</scope>
    <source>
        <tissue evidence="1">Mixed with DoveR01_LX</tissue>
    </source>
</reference>
<dbReference type="EMBL" id="GHES01042587">
    <property type="protein sequence ID" value="MPA73146.1"/>
    <property type="molecule type" value="Transcribed_RNA"/>
</dbReference>
<sequence length="117" mass="13192">MRRKNDAAAATIKNVACAPQISTLHSFPCSFTFFAHHPHNDIVALFHFQTKFEKFAIEQSKYGFAILDDALTLFNQVVQMRSLPSIVQFNQLLGAVVRIEYYSTAISLYKNPHGQAS</sequence>
<gene>
    <name evidence="1" type="ORF">Din_042587</name>
</gene>
<proteinExistence type="predicted"/>
<name>A0A5B7BYT5_DAVIN</name>
<evidence type="ECO:0000313" key="1">
    <source>
        <dbReference type="EMBL" id="MPA73146.1"/>
    </source>
</evidence>
<protein>
    <submittedName>
        <fullName evidence="1">Uncharacterized protein</fullName>
    </submittedName>
</protein>
<accession>A0A5B7BYT5</accession>
<organism evidence="1">
    <name type="scientific">Davidia involucrata</name>
    <name type="common">Dove tree</name>
    <dbReference type="NCBI Taxonomy" id="16924"/>
    <lineage>
        <taxon>Eukaryota</taxon>
        <taxon>Viridiplantae</taxon>
        <taxon>Streptophyta</taxon>
        <taxon>Embryophyta</taxon>
        <taxon>Tracheophyta</taxon>
        <taxon>Spermatophyta</taxon>
        <taxon>Magnoliopsida</taxon>
        <taxon>eudicotyledons</taxon>
        <taxon>Gunneridae</taxon>
        <taxon>Pentapetalae</taxon>
        <taxon>asterids</taxon>
        <taxon>Cornales</taxon>
        <taxon>Nyssaceae</taxon>
        <taxon>Davidia</taxon>
    </lineage>
</organism>